<dbReference type="GO" id="GO:0031023">
    <property type="term" value="P:microtubule organizing center organization"/>
    <property type="evidence" value="ECO:0007669"/>
    <property type="project" value="TreeGrafter"/>
</dbReference>
<dbReference type="OrthoDB" id="2159690at2759"/>
<dbReference type="Proteomes" id="UP000022910">
    <property type="component" value="Unassembled WGS sequence"/>
</dbReference>
<dbReference type="GO" id="GO:0070652">
    <property type="term" value="C:HAUS complex"/>
    <property type="evidence" value="ECO:0007669"/>
    <property type="project" value="InterPro"/>
</dbReference>
<dbReference type="InterPro" id="IPR026206">
    <property type="entry name" value="HAUS3"/>
</dbReference>
<evidence type="ECO:0008006" key="4">
    <source>
        <dbReference type="Google" id="ProtNLM"/>
    </source>
</evidence>
<feature type="coiled-coil region" evidence="1">
    <location>
        <begin position="75"/>
        <end position="140"/>
    </location>
</feature>
<accession>A0A015JNN8</accession>
<feature type="coiled-coil region" evidence="1">
    <location>
        <begin position="358"/>
        <end position="385"/>
    </location>
</feature>
<dbReference type="GO" id="GO:0005815">
    <property type="term" value="C:microtubule organizing center"/>
    <property type="evidence" value="ECO:0007669"/>
    <property type="project" value="TreeGrafter"/>
</dbReference>
<comment type="caution">
    <text evidence="2">The sequence shown here is derived from an EMBL/GenBank/DDBJ whole genome shotgun (WGS) entry which is preliminary data.</text>
</comment>
<evidence type="ECO:0000256" key="1">
    <source>
        <dbReference type="SAM" id="Coils"/>
    </source>
</evidence>
<evidence type="ECO:0000313" key="3">
    <source>
        <dbReference type="Proteomes" id="UP000022910"/>
    </source>
</evidence>
<dbReference type="PANTHER" id="PTHR19378">
    <property type="entry name" value="GOLGIN- RELATED"/>
    <property type="match status" value="1"/>
</dbReference>
<dbReference type="SMR" id="A0A015JNN8"/>
<dbReference type="PANTHER" id="PTHR19378:SF0">
    <property type="entry name" value="HAUS AUGMIN-LIKE COMPLEX SUBUNIT 3"/>
    <property type="match status" value="1"/>
</dbReference>
<organism evidence="2 3">
    <name type="scientific">Rhizophagus irregularis (strain DAOM 197198w)</name>
    <name type="common">Glomus intraradices</name>
    <dbReference type="NCBI Taxonomy" id="1432141"/>
    <lineage>
        <taxon>Eukaryota</taxon>
        <taxon>Fungi</taxon>
        <taxon>Fungi incertae sedis</taxon>
        <taxon>Mucoromycota</taxon>
        <taxon>Glomeromycotina</taxon>
        <taxon>Glomeromycetes</taxon>
        <taxon>Glomerales</taxon>
        <taxon>Glomeraceae</taxon>
        <taxon>Rhizophagus</taxon>
    </lineage>
</organism>
<name>A0A015JNN8_RHIIW</name>
<reference evidence="2 3" key="1">
    <citation type="submission" date="2014-02" db="EMBL/GenBank/DDBJ databases">
        <title>Single nucleus genome sequencing reveals high similarity among nuclei of an endomycorrhizal fungus.</title>
        <authorList>
            <person name="Lin K."/>
            <person name="Geurts R."/>
            <person name="Zhang Z."/>
            <person name="Limpens E."/>
            <person name="Saunders D.G."/>
            <person name="Mu D."/>
            <person name="Pang E."/>
            <person name="Cao H."/>
            <person name="Cha H."/>
            <person name="Lin T."/>
            <person name="Zhou Q."/>
            <person name="Shang Y."/>
            <person name="Li Y."/>
            <person name="Ivanov S."/>
            <person name="Sharma T."/>
            <person name="Velzen R.V."/>
            <person name="Ruijter N.D."/>
            <person name="Aanen D.K."/>
            <person name="Win J."/>
            <person name="Kamoun S."/>
            <person name="Bisseling T."/>
            <person name="Huang S."/>
        </authorList>
    </citation>
    <scope>NUCLEOTIDE SEQUENCE [LARGE SCALE GENOMIC DNA]</scope>
    <source>
        <strain evidence="3">DAOM197198w</strain>
    </source>
</reference>
<gene>
    <name evidence="2" type="ORF">RirG_081280</name>
</gene>
<keyword evidence="3" id="KW-1185">Reference proteome</keyword>
<evidence type="ECO:0000313" key="2">
    <source>
        <dbReference type="EMBL" id="EXX71127.1"/>
    </source>
</evidence>
<keyword evidence="1" id="KW-0175">Coiled coil</keyword>
<proteinExistence type="predicted"/>
<dbReference type="GO" id="GO:0051225">
    <property type="term" value="P:spindle assembly"/>
    <property type="evidence" value="ECO:0007669"/>
    <property type="project" value="InterPro"/>
</dbReference>
<protein>
    <recommendedName>
        <fullName evidence="4">Haus augmin-like complex subunit 3</fullName>
    </recommendedName>
</protein>
<dbReference type="OMA" id="QPRINHA"/>
<dbReference type="EMBL" id="JEMT01016249">
    <property type="protein sequence ID" value="EXX71127.1"/>
    <property type="molecule type" value="Genomic_DNA"/>
</dbReference>
<dbReference type="GO" id="GO:0072686">
    <property type="term" value="C:mitotic spindle"/>
    <property type="evidence" value="ECO:0007669"/>
    <property type="project" value="TreeGrafter"/>
</dbReference>
<dbReference type="STRING" id="1432141.A0A015JNN8"/>
<dbReference type="AlphaFoldDB" id="A0A015JNN8"/>
<sequence length="545" mass="64051">MSSYSNISNVRSAKEFINFLTNLDYPGVSDLQPEKISWAYENLETRNILNWLCTNIDIEQNVLDVKDDWINPSTLRKTQKEIESIENEVDSKQNSQEHLSYHIEQLELTLKSIEEKYAELKRVSRDLDEKNKEVDKNIEQDSVKYDVDTAAVVKTVAQVLSERKFSEGKGKQQKNFIYQCTDEIDEIMNSDQSFTSELQQLCEIFFSNEDIKKFQSYNLADEVIRLKNLYPRTQIKYIKASTEFEYLSTYLRVFQNEATRVRMDFFIPGCNVLKSNIEQNTNKNSLLNEQINNVVDSINGLLSKLTYLEIESPILTADCEVKLQYQQNFIDQLEMVIDRLLLQYAHNEFVAQIFHIELDNQKAVHRLLSNLRDKLERRAEDFSKRMLLMSASDFVEPTSHKTMVESRDDFLLSLKKMLNLDLSTSYSKEDKSLPFTTYDSLRERLKEVENARNTSFDRFEQEWKAQQKFLESCGEIENFLTSLLYKDSKTSEFLITPQELSDLQFLLRAKANNMQPRINHASKNLNLPEHLESEKERFIRFFAEK</sequence>
<dbReference type="HOGENOM" id="CLU_499804_0_0_1"/>